<comment type="caution">
    <text evidence="2">The sequence shown here is derived from an EMBL/GenBank/DDBJ whole genome shotgun (WGS) entry which is preliminary data.</text>
</comment>
<dbReference type="PANTHER" id="PTHR43798">
    <property type="entry name" value="MONOACYLGLYCEROL LIPASE"/>
    <property type="match status" value="1"/>
</dbReference>
<dbReference type="InterPro" id="IPR050266">
    <property type="entry name" value="AB_hydrolase_sf"/>
</dbReference>
<organism evidence="2 3">
    <name type="scientific">Zhongshania borealis</name>
    <dbReference type="NCBI Taxonomy" id="889488"/>
    <lineage>
        <taxon>Bacteria</taxon>
        <taxon>Pseudomonadati</taxon>
        <taxon>Pseudomonadota</taxon>
        <taxon>Gammaproteobacteria</taxon>
        <taxon>Cellvibrionales</taxon>
        <taxon>Spongiibacteraceae</taxon>
        <taxon>Zhongshania</taxon>
    </lineage>
</organism>
<dbReference type="Gene3D" id="3.40.50.1820">
    <property type="entry name" value="alpha/beta hydrolase"/>
    <property type="match status" value="1"/>
</dbReference>
<gene>
    <name evidence="2" type="ORF">GCM10022414_36450</name>
</gene>
<dbReference type="SUPFAM" id="SSF53474">
    <property type="entry name" value="alpha/beta-Hydrolases"/>
    <property type="match status" value="1"/>
</dbReference>
<dbReference type="InterPro" id="IPR000073">
    <property type="entry name" value="AB_hydrolase_1"/>
</dbReference>
<keyword evidence="2" id="KW-0378">Hydrolase</keyword>
<protein>
    <submittedName>
        <fullName evidence="2">Alpha/beta hydrolase</fullName>
    </submittedName>
</protein>
<evidence type="ECO:0000313" key="2">
    <source>
        <dbReference type="EMBL" id="GAA4106135.1"/>
    </source>
</evidence>
<name>A0ABP7X6Q3_9GAMM</name>
<dbReference type="Proteomes" id="UP001500392">
    <property type="component" value="Unassembled WGS sequence"/>
</dbReference>
<dbReference type="Pfam" id="PF12697">
    <property type="entry name" value="Abhydrolase_6"/>
    <property type="match status" value="1"/>
</dbReference>
<keyword evidence="3" id="KW-1185">Reference proteome</keyword>
<dbReference type="InterPro" id="IPR029058">
    <property type="entry name" value="AB_hydrolase_fold"/>
</dbReference>
<dbReference type="PANTHER" id="PTHR43798:SF33">
    <property type="entry name" value="HYDROLASE, PUTATIVE (AFU_ORTHOLOGUE AFUA_2G14860)-RELATED"/>
    <property type="match status" value="1"/>
</dbReference>
<evidence type="ECO:0000313" key="3">
    <source>
        <dbReference type="Proteomes" id="UP001500392"/>
    </source>
</evidence>
<dbReference type="EMBL" id="BAABDM010000012">
    <property type="protein sequence ID" value="GAA4106135.1"/>
    <property type="molecule type" value="Genomic_DNA"/>
</dbReference>
<proteinExistence type="predicted"/>
<reference evidence="3" key="1">
    <citation type="journal article" date="2019" name="Int. J. Syst. Evol. Microbiol.">
        <title>The Global Catalogue of Microorganisms (GCM) 10K type strain sequencing project: providing services to taxonomists for standard genome sequencing and annotation.</title>
        <authorList>
            <consortium name="The Broad Institute Genomics Platform"/>
            <consortium name="The Broad Institute Genome Sequencing Center for Infectious Disease"/>
            <person name="Wu L."/>
            <person name="Ma J."/>
        </authorList>
    </citation>
    <scope>NUCLEOTIDE SEQUENCE [LARGE SCALE GENOMIC DNA]</scope>
    <source>
        <strain evidence="3">JCM 17304</strain>
    </source>
</reference>
<dbReference type="GO" id="GO:0016787">
    <property type="term" value="F:hydrolase activity"/>
    <property type="evidence" value="ECO:0007669"/>
    <property type="project" value="UniProtKB-KW"/>
</dbReference>
<accession>A0ABP7X6Q3</accession>
<feature type="domain" description="AB hydrolase-1" evidence="1">
    <location>
        <begin position="26"/>
        <end position="281"/>
    </location>
</feature>
<evidence type="ECO:0000259" key="1">
    <source>
        <dbReference type="Pfam" id="PF12697"/>
    </source>
</evidence>
<dbReference type="RefSeq" id="WP_344938812.1">
    <property type="nucleotide sequence ID" value="NZ_BAABDM010000012.1"/>
</dbReference>
<sequence>MLKPQQTEFGHGPATWLSGGQGDETLLFAPANGFPAGSYKTFLCHFQNDFNLIGFENRGAWDNTPPSRQFSWRQHADDLITFLDQRPSSLAQKPVIAMGHSIGATISAIAAAKRPDLFKALLMFDPAAIPGRFLPTLAAIAPTELMGKLNLVKRTQNRRQLWPDRQTFIDYHRNKAAYRHFSDEAFNDYAESGLVEQPDGHYKLRYSREWEAHNFKHTSSPWLALRNIQIPTLILRAEHSYLHKQNEFERRVKRLPALVSHDVIRGAGHMALQEDCKQVVELSRDWLASNNLLSTTV</sequence>